<dbReference type="PANTHER" id="PTHR34047:SF8">
    <property type="entry name" value="PROTEIN YKFC"/>
    <property type="match status" value="1"/>
</dbReference>
<dbReference type="eggNOG" id="COG3344">
    <property type="taxonomic scope" value="Bacteria"/>
</dbReference>
<dbReference type="Pfam" id="PF00078">
    <property type="entry name" value="RVT_1"/>
    <property type="match status" value="1"/>
</dbReference>
<dbReference type="PROSITE" id="PS50878">
    <property type="entry name" value="RT_POL"/>
    <property type="match status" value="1"/>
</dbReference>
<dbReference type="PANTHER" id="PTHR34047">
    <property type="entry name" value="NUCLEAR INTRON MATURASE 1, MITOCHONDRIAL-RELATED"/>
    <property type="match status" value="1"/>
</dbReference>
<evidence type="ECO:0000256" key="1">
    <source>
        <dbReference type="ARBA" id="ARBA00034120"/>
    </source>
</evidence>
<keyword evidence="4" id="KW-1185">Reference proteome</keyword>
<dbReference type="SUPFAM" id="SSF56672">
    <property type="entry name" value="DNA/RNA polymerases"/>
    <property type="match status" value="1"/>
</dbReference>
<dbReference type="InterPro" id="IPR051083">
    <property type="entry name" value="GrpII_Intron_Splice-Mob/Def"/>
</dbReference>
<evidence type="ECO:0000259" key="2">
    <source>
        <dbReference type="PROSITE" id="PS50878"/>
    </source>
</evidence>
<feature type="domain" description="Reverse transcriptase" evidence="2">
    <location>
        <begin position="47"/>
        <end position="271"/>
    </location>
</feature>
<dbReference type="InterPro" id="IPR043502">
    <property type="entry name" value="DNA/RNA_pol_sf"/>
</dbReference>
<evidence type="ECO:0000313" key="3">
    <source>
        <dbReference type="EMBL" id="EHP51122.1"/>
    </source>
</evidence>
<dbReference type="PATRIC" id="fig|742817.3.peg.127"/>
<protein>
    <recommendedName>
        <fullName evidence="2">Reverse transcriptase domain-containing protein</fullName>
    </recommendedName>
</protein>
<dbReference type="EMBL" id="ADMC01000001">
    <property type="protein sequence ID" value="EHP51122.1"/>
    <property type="molecule type" value="Genomic_DNA"/>
</dbReference>
<dbReference type="GeneID" id="98067794"/>
<dbReference type="AlphaFoldDB" id="H1DCR7"/>
<sequence length="459" mass="54306">MTFEDIISTSHLKRLFYSHLHSSGVRGNDSVLPTAFESRLEEEINIIQTKTRIQTYTFTYYREKLISKGAKHFPRVLSIPTVRDRLLLLALKEYLHLIFPECINRDLPNKKIADLYKYMQQHSDSAYLKTDIKGFYDHIDHTILFGLLKEKIEDERILSLLWKAIHNPTVPFPCTTQRKQKEKPAIGIPQGLSISNILSEIYMSDFDLMMKNRFPFYSRYVDDMLFFTNGPLKTGRQEIRDNLKRKKLHWNLSKTSSGKKVQEIVYLGYLISPQKITVPEEKISRFIRRIAGVFTEFKKQYQQPEYCPVHYKNRPEALKAYFLEELNKKIAGVKSGKKRYGWICYYSQLTDIILLNRIDHIIISFFRQSEIFDYQKPESLKSVTRAYYELKKGKNSYLYDYDTLNTPEKKRAELIRHNLIREKHSYSPETIERLYNRFLVRSLYSFEKDSGIINGKNSG</sequence>
<dbReference type="InterPro" id="IPR000477">
    <property type="entry name" value="RT_dom"/>
</dbReference>
<proteinExistence type="inferred from homology"/>
<dbReference type="CDD" id="cd01646">
    <property type="entry name" value="RT_Bac_retron_I"/>
    <property type="match status" value="1"/>
</dbReference>
<dbReference type="STRING" id="742817.HMPREF9449_00124"/>
<dbReference type="HOGENOM" id="CLU_051311_0_0_10"/>
<name>H1DCR7_9BACT</name>
<evidence type="ECO:0000313" key="4">
    <source>
        <dbReference type="Proteomes" id="UP000004892"/>
    </source>
</evidence>
<comment type="similarity">
    <text evidence="1">Belongs to the bacterial reverse transcriptase family.</text>
</comment>
<reference evidence="3 4" key="1">
    <citation type="submission" date="2012-01" db="EMBL/GenBank/DDBJ databases">
        <title>The Genome Sequence of Odoribacter laneus YIT 12061.</title>
        <authorList>
            <consortium name="The Broad Institute Genome Sequencing Platform"/>
            <person name="Earl A."/>
            <person name="Ward D."/>
            <person name="Feldgarden M."/>
            <person name="Gevers D."/>
            <person name="Morotomi M."/>
            <person name="Young S.K."/>
            <person name="Zeng Q."/>
            <person name="Gargeya S."/>
            <person name="Fitzgerald M."/>
            <person name="Haas B."/>
            <person name="Abouelleil A."/>
            <person name="Alvarado L."/>
            <person name="Arachchi H.M."/>
            <person name="Berlin A."/>
            <person name="Chapman S.B."/>
            <person name="Gearin G."/>
            <person name="Goldberg J."/>
            <person name="Griggs A."/>
            <person name="Gujja S."/>
            <person name="Hansen M."/>
            <person name="Heiman D."/>
            <person name="Howarth C."/>
            <person name="Larimer J."/>
            <person name="Lui A."/>
            <person name="MacDonald P.J.P."/>
            <person name="McCowen C."/>
            <person name="Montmayeur A."/>
            <person name="Murphy C."/>
            <person name="Neiman D."/>
            <person name="Pearson M."/>
            <person name="Priest M."/>
            <person name="Roberts A."/>
            <person name="Saif S."/>
            <person name="Shea T."/>
            <person name="Sisk P."/>
            <person name="Stolte C."/>
            <person name="Sykes S."/>
            <person name="Wortman J."/>
            <person name="Nusbaum C."/>
            <person name="Birren B."/>
        </authorList>
    </citation>
    <scope>NUCLEOTIDE SEQUENCE [LARGE SCALE GENOMIC DNA]</scope>
    <source>
        <strain evidence="3 4">YIT 12061</strain>
    </source>
</reference>
<dbReference type="RefSeq" id="WP_009135278.1">
    <property type="nucleotide sequence ID" value="NZ_JH594596.1"/>
</dbReference>
<dbReference type="Proteomes" id="UP000004892">
    <property type="component" value="Unassembled WGS sequence"/>
</dbReference>
<comment type="caution">
    <text evidence="3">The sequence shown here is derived from an EMBL/GenBank/DDBJ whole genome shotgun (WGS) entry which is preliminary data.</text>
</comment>
<gene>
    <name evidence="3" type="ORF">HMPREF9449_00124</name>
</gene>
<accession>H1DCR7</accession>
<organism evidence="3 4">
    <name type="scientific">Odoribacter laneus YIT 12061</name>
    <dbReference type="NCBI Taxonomy" id="742817"/>
    <lineage>
        <taxon>Bacteria</taxon>
        <taxon>Pseudomonadati</taxon>
        <taxon>Bacteroidota</taxon>
        <taxon>Bacteroidia</taxon>
        <taxon>Bacteroidales</taxon>
        <taxon>Odoribacteraceae</taxon>
        <taxon>Odoribacter</taxon>
    </lineage>
</organism>